<evidence type="ECO:0000313" key="1">
    <source>
        <dbReference type="EMBL" id="MBB3665953.1"/>
    </source>
</evidence>
<dbReference type="InterPro" id="IPR027417">
    <property type="entry name" value="P-loop_NTPase"/>
</dbReference>
<reference evidence="1 2" key="1">
    <citation type="submission" date="2020-08" db="EMBL/GenBank/DDBJ databases">
        <title>Sequencing the genomes of 1000 actinobacteria strains.</title>
        <authorList>
            <person name="Klenk H.-P."/>
        </authorList>
    </citation>
    <scope>NUCLEOTIDE SEQUENCE [LARGE SCALE GENOMIC DNA]</scope>
    <source>
        <strain evidence="1 2">DSM 45267</strain>
    </source>
</reference>
<proteinExistence type="predicted"/>
<dbReference type="Gene3D" id="3.40.50.300">
    <property type="entry name" value="P-loop containing nucleotide triphosphate hydrolases"/>
    <property type="match status" value="1"/>
</dbReference>
<protein>
    <recommendedName>
        <fullName evidence="3">Terminase</fullName>
    </recommendedName>
</protein>
<evidence type="ECO:0008006" key="3">
    <source>
        <dbReference type="Google" id="ProtNLM"/>
    </source>
</evidence>
<organism evidence="1 2">
    <name type="scientific">Prauserella sediminis</name>
    <dbReference type="NCBI Taxonomy" id="577680"/>
    <lineage>
        <taxon>Bacteria</taxon>
        <taxon>Bacillati</taxon>
        <taxon>Actinomycetota</taxon>
        <taxon>Actinomycetes</taxon>
        <taxon>Pseudonocardiales</taxon>
        <taxon>Pseudonocardiaceae</taxon>
        <taxon>Prauserella</taxon>
        <taxon>Prauserella salsuginis group</taxon>
    </lineage>
</organism>
<dbReference type="AlphaFoldDB" id="A0A839XZZ9"/>
<dbReference type="EMBL" id="JACIBS010000009">
    <property type="protein sequence ID" value="MBB3665953.1"/>
    <property type="molecule type" value="Genomic_DNA"/>
</dbReference>
<dbReference type="RefSeq" id="WP_183787153.1">
    <property type="nucleotide sequence ID" value="NZ_JACIBS010000009.1"/>
</dbReference>
<keyword evidence="2" id="KW-1185">Reference proteome</keyword>
<gene>
    <name evidence="1" type="ORF">FB384_004912</name>
</gene>
<dbReference type="Proteomes" id="UP000564573">
    <property type="component" value="Unassembled WGS sequence"/>
</dbReference>
<comment type="caution">
    <text evidence="1">The sequence shown here is derived from an EMBL/GenBank/DDBJ whole genome shotgun (WGS) entry which is preliminary data.</text>
</comment>
<evidence type="ECO:0000313" key="2">
    <source>
        <dbReference type="Proteomes" id="UP000564573"/>
    </source>
</evidence>
<accession>A0A839XZZ9</accession>
<dbReference type="Pfam" id="PF03237">
    <property type="entry name" value="Terminase_6N"/>
    <property type="match status" value="1"/>
</dbReference>
<name>A0A839XZZ9_9PSEU</name>
<sequence length="267" mass="29278">MRIVSKLLIEHHPPLVMARSGLSPDVWQSRLLHDRPHRAIVVCSRQAGKSTVCAGKALHRAFTDPNAEIVVVSPTQRQSTLLVSKVRRFAEALGIELTRDAATFLRLTNGSTIYALPGHADTVRGYSPELLIIDEAAYTAEDLYTACLPMLAATGGDLVAISTPRGRDGWFWHEWNGEGADGWERIEVPYTEISRISEEFITQQKASMSAERFAAEYECSFNSSTFGLFNAADIAAAGPRPLPDEGGLPDPWQIMARNRAPFQAAAS</sequence>